<dbReference type="InterPro" id="IPR011701">
    <property type="entry name" value="MFS"/>
</dbReference>
<dbReference type="Proteomes" id="UP001498398">
    <property type="component" value="Unassembled WGS sequence"/>
</dbReference>
<evidence type="ECO:0000256" key="5">
    <source>
        <dbReference type="ARBA" id="ARBA00023136"/>
    </source>
</evidence>
<dbReference type="SUPFAM" id="SSF103473">
    <property type="entry name" value="MFS general substrate transporter"/>
    <property type="match status" value="1"/>
</dbReference>
<keyword evidence="3 6" id="KW-0812">Transmembrane</keyword>
<feature type="transmembrane region" description="Helical" evidence="6">
    <location>
        <begin position="200"/>
        <end position="222"/>
    </location>
</feature>
<evidence type="ECO:0000256" key="2">
    <source>
        <dbReference type="ARBA" id="ARBA00022448"/>
    </source>
</evidence>
<keyword evidence="2" id="KW-0813">Transport</keyword>
<keyword evidence="4 6" id="KW-1133">Transmembrane helix</keyword>
<dbReference type="PANTHER" id="PTHR23504:SF15">
    <property type="entry name" value="MAJOR FACILITATOR SUPERFAMILY (MFS) PROFILE DOMAIN-CONTAINING PROTEIN"/>
    <property type="match status" value="1"/>
</dbReference>
<proteinExistence type="predicted"/>
<dbReference type="InterPro" id="IPR001958">
    <property type="entry name" value="Tet-R_TetA/multi-R_MdtG-like"/>
</dbReference>
<feature type="transmembrane region" description="Helical" evidence="6">
    <location>
        <begin position="319"/>
        <end position="341"/>
    </location>
</feature>
<name>A0ABR1ISU5_9AGAR</name>
<feature type="transmembrane region" description="Helical" evidence="6">
    <location>
        <begin position="158"/>
        <end position="180"/>
    </location>
</feature>
<feature type="transmembrane region" description="Helical" evidence="6">
    <location>
        <begin position="353"/>
        <end position="372"/>
    </location>
</feature>
<protein>
    <recommendedName>
        <fullName evidence="7">Major facilitator superfamily (MFS) profile domain-containing protein</fullName>
    </recommendedName>
</protein>
<dbReference type="PANTHER" id="PTHR23504">
    <property type="entry name" value="MAJOR FACILITATOR SUPERFAMILY DOMAIN-CONTAINING PROTEIN 10"/>
    <property type="match status" value="1"/>
</dbReference>
<keyword evidence="5 6" id="KW-0472">Membrane</keyword>
<dbReference type="InterPro" id="IPR036259">
    <property type="entry name" value="MFS_trans_sf"/>
</dbReference>
<dbReference type="PROSITE" id="PS50850">
    <property type="entry name" value="MFS"/>
    <property type="match status" value="1"/>
</dbReference>
<evidence type="ECO:0000256" key="6">
    <source>
        <dbReference type="SAM" id="Phobius"/>
    </source>
</evidence>
<dbReference type="Pfam" id="PF07690">
    <property type="entry name" value="MFS_1"/>
    <property type="match status" value="1"/>
</dbReference>
<feature type="transmembrane region" description="Helical" evidence="6">
    <location>
        <begin position="101"/>
        <end position="120"/>
    </location>
</feature>
<keyword evidence="9" id="KW-1185">Reference proteome</keyword>
<accession>A0ABR1ISU5</accession>
<dbReference type="Gene3D" id="1.20.1250.20">
    <property type="entry name" value="MFS general substrate transporter like domains"/>
    <property type="match status" value="1"/>
</dbReference>
<gene>
    <name evidence="8" type="ORF">VKT23_017120</name>
</gene>
<evidence type="ECO:0000259" key="7">
    <source>
        <dbReference type="PROSITE" id="PS50850"/>
    </source>
</evidence>
<feature type="domain" description="Major facilitator superfamily (MFS) profile" evidence="7">
    <location>
        <begin position="29"/>
        <end position="491"/>
    </location>
</feature>
<comment type="subcellular location">
    <subcellularLocation>
        <location evidence="1">Membrane</location>
        <topology evidence="1">Multi-pass membrane protein</topology>
    </subcellularLocation>
</comment>
<organism evidence="8 9">
    <name type="scientific">Marasmiellus scandens</name>
    <dbReference type="NCBI Taxonomy" id="2682957"/>
    <lineage>
        <taxon>Eukaryota</taxon>
        <taxon>Fungi</taxon>
        <taxon>Dikarya</taxon>
        <taxon>Basidiomycota</taxon>
        <taxon>Agaricomycotina</taxon>
        <taxon>Agaricomycetes</taxon>
        <taxon>Agaricomycetidae</taxon>
        <taxon>Agaricales</taxon>
        <taxon>Marasmiineae</taxon>
        <taxon>Omphalotaceae</taxon>
        <taxon>Marasmiellus</taxon>
    </lineage>
</organism>
<evidence type="ECO:0000313" key="9">
    <source>
        <dbReference type="Proteomes" id="UP001498398"/>
    </source>
</evidence>
<evidence type="ECO:0000256" key="4">
    <source>
        <dbReference type="ARBA" id="ARBA00022989"/>
    </source>
</evidence>
<feature type="transmembrane region" description="Helical" evidence="6">
    <location>
        <begin position="392"/>
        <end position="416"/>
    </location>
</feature>
<dbReference type="EMBL" id="JBANRG010000069">
    <property type="protein sequence ID" value="KAK7440177.1"/>
    <property type="molecule type" value="Genomic_DNA"/>
</dbReference>
<evidence type="ECO:0000313" key="8">
    <source>
        <dbReference type="EMBL" id="KAK7440177.1"/>
    </source>
</evidence>
<feature type="transmembrane region" description="Helical" evidence="6">
    <location>
        <begin position="126"/>
        <end position="146"/>
    </location>
</feature>
<sequence>MSPRDVDEATPLLEEQCPPKKTTPLPVAQLATVCLVRLADPISFCQIFPYINEFIAYLHLVDDPSQIGFYSGLVESSFAVAQLLSIYTCSRLSDLIGRRPVIMSGVAGVGLATVCFGLSTSLTELLLSRSLAGLFAGTAAVNHAILGEITDHTNQASAFPIYGLVWPLGGIIGPLIGGALSEPAKKYEFFRNTIFDTHPYFLPCLIAGCVSLVGFLLAYICLEETLPSKVKAKSKQASSKCLDRSDDDATSDVVLPPKEVSQPPTLLSLLNIPIIRTLCLSGFALESNVISFNVLFVLFSYTPVSLSGLGGLGFSASKIGFSLAVSGLISTFIQIFLLPVALRRVEAEKIYTFSMKLWPIAFLGLPVLGLIARMGAEVVEGGGLAVKEGSGVYVLLWIGIGLVLAVARLGGLAYGVSMILVRNNTHNSEVLGTTNGLVQLAMCVSRMISPTIVSSVFALSQEHNLLGGYLWVVVVVMLGLAGVQVTKRIDRDPVCTSGK</sequence>
<reference evidence="8 9" key="1">
    <citation type="submission" date="2024-01" db="EMBL/GenBank/DDBJ databases">
        <title>A draft genome for the cacao thread blight pathogen Marasmiellus scandens.</title>
        <authorList>
            <person name="Baruah I.K."/>
            <person name="Leung J."/>
            <person name="Bukari Y."/>
            <person name="Amoako-Attah I."/>
            <person name="Meinhardt L.W."/>
            <person name="Bailey B.A."/>
            <person name="Cohen S.P."/>
        </authorList>
    </citation>
    <scope>NUCLEOTIDE SEQUENCE [LARGE SCALE GENOMIC DNA]</scope>
    <source>
        <strain evidence="8 9">GH-19</strain>
    </source>
</reference>
<evidence type="ECO:0000256" key="1">
    <source>
        <dbReference type="ARBA" id="ARBA00004141"/>
    </source>
</evidence>
<dbReference type="InterPro" id="IPR020846">
    <property type="entry name" value="MFS_dom"/>
</dbReference>
<evidence type="ECO:0000256" key="3">
    <source>
        <dbReference type="ARBA" id="ARBA00022692"/>
    </source>
</evidence>
<feature type="transmembrane region" description="Helical" evidence="6">
    <location>
        <begin position="465"/>
        <end position="483"/>
    </location>
</feature>
<dbReference type="PRINTS" id="PR01035">
    <property type="entry name" value="TCRTETA"/>
</dbReference>
<comment type="caution">
    <text evidence="8">The sequence shown here is derived from an EMBL/GenBank/DDBJ whole genome shotgun (WGS) entry which is preliminary data.</text>
</comment>